<dbReference type="EMBL" id="JANBOI010001925">
    <property type="protein sequence ID" value="KAJ1725898.1"/>
    <property type="molecule type" value="Genomic_DNA"/>
</dbReference>
<dbReference type="OrthoDB" id="5550659at2759"/>
<dbReference type="Proteomes" id="UP001143981">
    <property type="component" value="Unassembled WGS sequence"/>
</dbReference>
<dbReference type="AlphaFoldDB" id="A0A9W7Y829"/>
<proteinExistence type="predicted"/>
<protein>
    <submittedName>
        <fullName evidence="1">Uncharacterized protein</fullName>
    </submittedName>
</protein>
<sequence>QEMMVLGQLPKTVKNMPQPIPNGLHEAVQRGGRIFNNGPIALPVAGEDDIKSACKAMFQVLSAIAPPATLAADNNIGCSRMSPAGRLYVMVYDTVPKLVEILAARIDSPALLKHLLRRLVDGWPVCAGSGSGDVADIHSALALYRSLLALSEGCRGLLFQHLPRVFAAHLGGDQASPEMVYHAVGVLAMAVDHQTLISMHPARAGDDLRGVAEVVGCLCGVLSANWQALWAHCFRVSLDDGDKAMRPGAAWAMRVALVRALTKSLALRPTMRTIDKVALAERALAEQLKIQAAMSQSSAAQRSAEDVGGMLTLARALLALICLLARSPGIGRMAMERILQHTLQHASDTDTPSTISGLADSGDIRACSNMLRGPAGGGTEADPMQMLGGLLEGRLLPAGGDRGPASGTKQAQADLAMAERLLWQNAVRPVPKYPRANMRKHDRTNDAWALSRPKAAAGATQTTDASAAALQDPKAAGRPLTVLALLSVAQADARTGMAALGQLLEEYYIDSIPSMPPMLLDERLGKGRLQLLPVEMELLQDIRRNADLELLVFELLRDPVHGAPAAKRLVSALLVALAVYWNGALGEPTTNRPDDLAFTTRLVARVVDAYADHDPCARGICAVFSVVGGRDLARLLHQFVWRWVVHRMPAAEDDAQKLLRHILRRYIVRAAPLFHVIYPPPKVASSLANQNVNPY</sequence>
<comment type="caution">
    <text evidence="1">The sequence shown here is derived from an EMBL/GenBank/DDBJ whole genome shotgun (WGS) entry which is preliminary data.</text>
</comment>
<evidence type="ECO:0000313" key="1">
    <source>
        <dbReference type="EMBL" id="KAJ1725898.1"/>
    </source>
</evidence>
<feature type="non-terminal residue" evidence="1">
    <location>
        <position position="1"/>
    </location>
</feature>
<accession>A0A9W7Y829</accession>
<gene>
    <name evidence="1" type="ORF">LPJ61_005569</name>
</gene>
<evidence type="ECO:0000313" key="2">
    <source>
        <dbReference type="Proteomes" id="UP001143981"/>
    </source>
</evidence>
<reference evidence="1" key="1">
    <citation type="submission" date="2022-07" db="EMBL/GenBank/DDBJ databases">
        <title>Phylogenomic reconstructions and comparative analyses of Kickxellomycotina fungi.</title>
        <authorList>
            <person name="Reynolds N.K."/>
            <person name="Stajich J.E."/>
            <person name="Barry K."/>
            <person name="Grigoriev I.V."/>
            <person name="Crous P."/>
            <person name="Smith M.E."/>
        </authorList>
    </citation>
    <scope>NUCLEOTIDE SEQUENCE</scope>
    <source>
        <strain evidence="1">BCRC 34381</strain>
    </source>
</reference>
<name>A0A9W7Y829_9FUNG</name>
<keyword evidence="2" id="KW-1185">Reference proteome</keyword>
<organism evidence="1 2">
    <name type="scientific">Coemansia biformis</name>
    <dbReference type="NCBI Taxonomy" id="1286918"/>
    <lineage>
        <taxon>Eukaryota</taxon>
        <taxon>Fungi</taxon>
        <taxon>Fungi incertae sedis</taxon>
        <taxon>Zoopagomycota</taxon>
        <taxon>Kickxellomycotina</taxon>
        <taxon>Kickxellomycetes</taxon>
        <taxon>Kickxellales</taxon>
        <taxon>Kickxellaceae</taxon>
        <taxon>Coemansia</taxon>
    </lineage>
</organism>